<dbReference type="InterPro" id="IPR007523">
    <property type="entry name" value="NDUFAF3/AAMDC"/>
</dbReference>
<dbReference type="EMBL" id="KV784383">
    <property type="protein sequence ID" value="OEU07921.1"/>
    <property type="molecule type" value="Genomic_DNA"/>
</dbReference>
<evidence type="ECO:0008006" key="3">
    <source>
        <dbReference type="Google" id="ProtNLM"/>
    </source>
</evidence>
<dbReference type="InterPro" id="IPR036748">
    <property type="entry name" value="MTH938-like_sf"/>
</dbReference>
<dbReference type="Pfam" id="PF04430">
    <property type="entry name" value="DUF498"/>
    <property type="match status" value="1"/>
</dbReference>
<dbReference type="OrthoDB" id="20681at2759"/>
<gene>
    <name evidence="1" type="ORF">FRACYDRAFT_229379</name>
</gene>
<dbReference type="SUPFAM" id="SSF64076">
    <property type="entry name" value="MTH938-like"/>
    <property type="match status" value="1"/>
</dbReference>
<dbReference type="AlphaFoldDB" id="A0A1E7EPR2"/>
<dbReference type="PANTHER" id="PTHR21192:SF2">
    <property type="entry name" value="NADH DEHYDROGENASE [UBIQUINONE] 1 ALPHA SUBCOMPLEX ASSEMBLY FACTOR 3"/>
    <property type="match status" value="1"/>
</dbReference>
<name>A0A1E7EPR2_9STRA</name>
<evidence type="ECO:0000313" key="2">
    <source>
        <dbReference type="Proteomes" id="UP000095751"/>
    </source>
</evidence>
<dbReference type="Gene3D" id="3.40.1230.10">
    <property type="entry name" value="MTH938-like"/>
    <property type="match status" value="1"/>
</dbReference>
<organism evidence="1 2">
    <name type="scientific">Fragilariopsis cylindrus CCMP1102</name>
    <dbReference type="NCBI Taxonomy" id="635003"/>
    <lineage>
        <taxon>Eukaryota</taxon>
        <taxon>Sar</taxon>
        <taxon>Stramenopiles</taxon>
        <taxon>Ochrophyta</taxon>
        <taxon>Bacillariophyta</taxon>
        <taxon>Bacillariophyceae</taxon>
        <taxon>Bacillariophycidae</taxon>
        <taxon>Bacillariales</taxon>
        <taxon>Bacillariaceae</taxon>
        <taxon>Fragilariopsis</taxon>
    </lineage>
</organism>
<dbReference type="PANTHER" id="PTHR21192">
    <property type="entry name" value="NUCLEAR PROTEIN E3-3"/>
    <property type="match status" value="1"/>
</dbReference>
<dbReference type="Proteomes" id="UP000095751">
    <property type="component" value="Unassembled WGS sequence"/>
</dbReference>
<dbReference type="GO" id="GO:0005743">
    <property type="term" value="C:mitochondrial inner membrane"/>
    <property type="evidence" value="ECO:0007669"/>
    <property type="project" value="TreeGrafter"/>
</dbReference>
<dbReference type="KEGG" id="fcy:FRACYDRAFT_229379"/>
<keyword evidence="2" id="KW-1185">Reference proteome</keyword>
<dbReference type="InParanoid" id="A0A1E7EPR2"/>
<protein>
    <recommendedName>
        <fullName evidence="3">DUF498-domain-containing protein</fullName>
    </recommendedName>
</protein>
<evidence type="ECO:0000313" key="1">
    <source>
        <dbReference type="EMBL" id="OEU07921.1"/>
    </source>
</evidence>
<accession>A0A1E7EPR2</accession>
<reference evidence="1 2" key="1">
    <citation type="submission" date="2016-09" db="EMBL/GenBank/DDBJ databases">
        <title>Extensive genetic diversity and differential bi-allelic expression allows diatom success in the polar Southern Ocean.</title>
        <authorList>
            <consortium name="DOE Joint Genome Institute"/>
            <person name="Mock T."/>
            <person name="Otillar R.P."/>
            <person name="Strauss J."/>
            <person name="Dupont C."/>
            <person name="Frickenhaus S."/>
            <person name="Maumus F."/>
            <person name="Mcmullan M."/>
            <person name="Sanges R."/>
            <person name="Schmutz J."/>
            <person name="Toseland A."/>
            <person name="Valas R."/>
            <person name="Veluchamy A."/>
            <person name="Ward B.J."/>
            <person name="Allen A."/>
            <person name="Barry K."/>
            <person name="Falciatore A."/>
            <person name="Ferrante M."/>
            <person name="Fortunato A.E."/>
            <person name="Gloeckner G."/>
            <person name="Gruber A."/>
            <person name="Hipkin R."/>
            <person name="Janech M."/>
            <person name="Kroth P."/>
            <person name="Leese F."/>
            <person name="Lindquist E."/>
            <person name="Lyon B.R."/>
            <person name="Martin J."/>
            <person name="Mayer C."/>
            <person name="Parker M."/>
            <person name="Quesneville H."/>
            <person name="Raymond J."/>
            <person name="Uhlig C."/>
            <person name="Valentin K.U."/>
            <person name="Worden A.Z."/>
            <person name="Armbrust E.V."/>
            <person name="Bowler C."/>
            <person name="Green B."/>
            <person name="Moulton V."/>
            <person name="Van Oosterhout C."/>
            <person name="Grigoriev I."/>
        </authorList>
    </citation>
    <scope>NUCLEOTIDE SEQUENCE [LARGE SCALE GENOMIC DNA]</scope>
    <source>
        <strain evidence="1 2">CCMP1102</strain>
    </source>
</reference>
<proteinExistence type="predicted"/>
<dbReference type="GO" id="GO:0032981">
    <property type="term" value="P:mitochondrial respiratory chain complex I assembly"/>
    <property type="evidence" value="ECO:0007669"/>
    <property type="project" value="TreeGrafter"/>
</dbReference>
<sequence length="168" mass="18564">MNSWQGHGTDLLGDSLDHNDGVPKIVLHGHSDTGFDVINMIKNLDPSDENLRQTGGIVHCAGSILAFPGACFLWNVRRPEELTAESLAPVLLYRPELEYLFLGCSKGTIPHELIQSIRKELRTVHPNLVVEPLDITNTMGTFNVLNGEDRRVAAGLILIPEDDDDDEE</sequence>